<comment type="caution">
    <text evidence="1">The sequence shown here is derived from an EMBL/GenBank/DDBJ whole genome shotgun (WGS) entry which is preliminary data.</text>
</comment>
<evidence type="ECO:0000313" key="2">
    <source>
        <dbReference type="Proteomes" id="UP001596405"/>
    </source>
</evidence>
<gene>
    <name evidence="1" type="ORF">ACFQHR_19990</name>
</gene>
<dbReference type="Proteomes" id="UP001596405">
    <property type="component" value="Unassembled WGS sequence"/>
</dbReference>
<name>A0ABW2DTJ0_9BACT</name>
<evidence type="ECO:0000313" key="1">
    <source>
        <dbReference type="EMBL" id="MFC6999927.1"/>
    </source>
</evidence>
<accession>A0ABW2DTJ0</accession>
<protein>
    <submittedName>
        <fullName evidence="1">Uncharacterized protein</fullName>
    </submittedName>
</protein>
<proteinExistence type="predicted"/>
<sequence length="84" mass="9769">MLEHALFERLPNWSQVEMLNRNGILLAQRAFNGSTVSLYALNDFFVERWSKNQVEVIGSFYRTANPMQIFEPYLNGVEVEGIEE</sequence>
<reference evidence="2" key="1">
    <citation type="journal article" date="2019" name="Int. J. Syst. Evol. Microbiol.">
        <title>The Global Catalogue of Microorganisms (GCM) 10K type strain sequencing project: providing services to taxonomists for standard genome sequencing and annotation.</title>
        <authorList>
            <consortium name="The Broad Institute Genomics Platform"/>
            <consortium name="The Broad Institute Genome Sequencing Center for Infectious Disease"/>
            <person name="Wu L."/>
            <person name="Ma J."/>
        </authorList>
    </citation>
    <scope>NUCLEOTIDE SEQUENCE [LARGE SCALE GENOMIC DNA]</scope>
    <source>
        <strain evidence="2">CGMCC 4.7393</strain>
    </source>
</reference>
<keyword evidence="2" id="KW-1185">Reference proteome</keyword>
<organism evidence="1 2">
    <name type="scientific">Rufibacter roseus</name>
    <dbReference type="NCBI Taxonomy" id="1567108"/>
    <lineage>
        <taxon>Bacteria</taxon>
        <taxon>Pseudomonadati</taxon>
        <taxon>Bacteroidota</taxon>
        <taxon>Cytophagia</taxon>
        <taxon>Cytophagales</taxon>
        <taxon>Hymenobacteraceae</taxon>
        <taxon>Rufibacter</taxon>
    </lineage>
</organism>
<dbReference type="RefSeq" id="WP_066622087.1">
    <property type="nucleotide sequence ID" value="NZ_JBHSYQ010000016.1"/>
</dbReference>
<dbReference type="EMBL" id="JBHSYQ010000016">
    <property type="protein sequence ID" value="MFC6999927.1"/>
    <property type="molecule type" value="Genomic_DNA"/>
</dbReference>